<dbReference type="GO" id="GO:0015768">
    <property type="term" value="P:maltose transport"/>
    <property type="evidence" value="ECO:0007669"/>
    <property type="project" value="TreeGrafter"/>
</dbReference>
<keyword evidence="2" id="KW-0813">Transport</keyword>
<dbReference type="EMBL" id="VYDA01000184">
    <property type="protein sequence ID" value="MYH61102.1"/>
    <property type="molecule type" value="Genomic_DNA"/>
</dbReference>
<dbReference type="AlphaFoldDB" id="A0A6B1FU04"/>
<dbReference type="GO" id="GO:1901982">
    <property type="term" value="F:maltose binding"/>
    <property type="evidence" value="ECO:0007669"/>
    <property type="project" value="TreeGrafter"/>
</dbReference>
<proteinExistence type="inferred from homology"/>
<comment type="caution">
    <text evidence="4">The sequence shown here is derived from an EMBL/GenBank/DDBJ whole genome shotgun (WGS) entry which is preliminary data.</text>
</comment>
<gene>
    <name evidence="4" type="ORF">F4148_04890</name>
</gene>
<protein>
    <submittedName>
        <fullName evidence="4">Extracellular solute-binding protein</fullName>
    </submittedName>
</protein>
<accession>A0A6B1FU04</accession>
<evidence type="ECO:0000256" key="3">
    <source>
        <dbReference type="ARBA" id="ARBA00022729"/>
    </source>
</evidence>
<dbReference type="GO" id="GO:0055052">
    <property type="term" value="C:ATP-binding cassette (ABC) transporter complex, substrate-binding subunit-containing"/>
    <property type="evidence" value="ECO:0007669"/>
    <property type="project" value="TreeGrafter"/>
</dbReference>
<dbReference type="PANTHER" id="PTHR30061:SF50">
    <property type="entry name" value="MALTOSE_MALTODEXTRIN-BINDING PERIPLASMIC PROTEIN"/>
    <property type="match status" value="1"/>
</dbReference>
<dbReference type="PANTHER" id="PTHR30061">
    <property type="entry name" value="MALTOSE-BINDING PERIPLASMIC PROTEIN"/>
    <property type="match status" value="1"/>
</dbReference>
<comment type="similarity">
    <text evidence="1">Belongs to the bacterial solute-binding protein 1 family.</text>
</comment>
<keyword evidence="3" id="KW-0732">Signal</keyword>
<organism evidence="4">
    <name type="scientific">Caldilineaceae bacterium SB0675_bin_29</name>
    <dbReference type="NCBI Taxonomy" id="2605266"/>
    <lineage>
        <taxon>Bacteria</taxon>
        <taxon>Bacillati</taxon>
        <taxon>Chloroflexota</taxon>
        <taxon>Caldilineae</taxon>
        <taxon>Caldilineales</taxon>
        <taxon>Caldilineaceae</taxon>
    </lineage>
</organism>
<dbReference type="Gene3D" id="3.40.190.10">
    <property type="entry name" value="Periplasmic binding protein-like II"/>
    <property type="match status" value="2"/>
</dbReference>
<name>A0A6B1FU04_9CHLR</name>
<dbReference type="SUPFAM" id="SSF53850">
    <property type="entry name" value="Periplasmic binding protein-like II"/>
    <property type="match status" value="1"/>
</dbReference>
<evidence type="ECO:0000256" key="1">
    <source>
        <dbReference type="ARBA" id="ARBA00008520"/>
    </source>
</evidence>
<dbReference type="GO" id="GO:0042956">
    <property type="term" value="P:maltodextrin transmembrane transport"/>
    <property type="evidence" value="ECO:0007669"/>
    <property type="project" value="TreeGrafter"/>
</dbReference>
<dbReference type="Pfam" id="PF13416">
    <property type="entry name" value="SBP_bac_8"/>
    <property type="match status" value="1"/>
</dbReference>
<evidence type="ECO:0000256" key="2">
    <source>
        <dbReference type="ARBA" id="ARBA00022448"/>
    </source>
</evidence>
<evidence type="ECO:0000313" key="4">
    <source>
        <dbReference type="EMBL" id="MYH61102.1"/>
    </source>
</evidence>
<sequence>MTQFRWRLFWTLSILLVLMLMAVLVMASGQTGASSALLSSTVHTDLDPLVETRPAAAPTAVVIANTPADLQSTPITLTGTVKLWHSWAGKDSDALAAIVARFHQSYPDIQVETTFVDYGELALAYTESVTGGDGPDLILAPNWWLRELAASNVVLPIENKISAQERRQFYPASVENLALDGKLYGLPTDYELVALYFNRRLLDEVSLPSSVDDLIELAQETPSQGAGIYASFYHLTWGIAAHGGKLFDKDGRVVLEQSEGTAEFLTWLQRADSTPGIFVSFDYGMLMDRFKKEEYALFIDGPWSIGELRQRFGEDLGVTTLPAGHSGPAGPWLSADGVFLNPATSNEQRDIALTFARHLTNAESASTLARIAGRLPAHKDADMNGDALLAGFAEQAGSAVSQPHHPELDEVWGYANDMITQVLRGSKTPEEAVLEASTLINEANGK</sequence>
<reference evidence="4" key="1">
    <citation type="submission" date="2019-09" db="EMBL/GenBank/DDBJ databases">
        <title>Characterisation of the sponge microbiome using genome-centric metagenomics.</title>
        <authorList>
            <person name="Engelberts J.P."/>
            <person name="Robbins S.J."/>
            <person name="De Goeij J.M."/>
            <person name="Aranda M."/>
            <person name="Bell S.C."/>
            <person name="Webster N.S."/>
        </authorList>
    </citation>
    <scope>NUCLEOTIDE SEQUENCE</scope>
    <source>
        <strain evidence="4">SB0675_bin_29</strain>
    </source>
</reference>
<dbReference type="InterPro" id="IPR006059">
    <property type="entry name" value="SBP"/>
</dbReference>